<evidence type="ECO:0000256" key="5">
    <source>
        <dbReference type="ARBA" id="ARBA00022729"/>
    </source>
</evidence>
<keyword evidence="14" id="KW-1185">Reference proteome</keyword>
<dbReference type="InterPro" id="IPR000527">
    <property type="entry name" value="Flag_Lring"/>
</dbReference>
<comment type="subcellular location">
    <subcellularLocation>
        <location evidence="11">Cell outer membrane</location>
    </subcellularLocation>
    <subcellularLocation>
        <location evidence="11">Bacterial flagellum basal body</location>
    </subcellularLocation>
    <subcellularLocation>
        <location evidence="2">Membrane</location>
        <topology evidence="2">Lipid-anchor</topology>
    </subcellularLocation>
</comment>
<evidence type="ECO:0000256" key="7">
    <source>
        <dbReference type="ARBA" id="ARBA00023139"/>
    </source>
</evidence>
<evidence type="ECO:0000256" key="11">
    <source>
        <dbReference type="HAMAP-Rule" id="MF_00415"/>
    </source>
</evidence>
<comment type="subunit">
    <text evidence="4 11">The basal body constitutes a major portion of the flagellar organelle and consists of four rings (L,P,S, and M) mounted on a central rod.</text>
</comment>
<dbReference type="PANTHER" id="PTHR34933">
    <property type="entry name" value="FLAGELLAR L-RING PROTEIN"/>
    <property type="match status" value="1"/>
</dbReference>
<protein>
    <recommendedName>
        <fullName evidence="11">Flagellar L-ring protein</fullName>
    </recommendedName>
    <alternativeName>
        <fullName evidence="11">Basal body L-ring protein</fullName>
    </alternativeName>
</protein>
<dbReference type="PRINTS" id="PR01008">
    <property type="entry name" value="FLGLRINGFLGH"/>
</dbReference>
<accession>A0ABT0PFK3</accession>
<evidence type="ECO:0000256" key="6">
    <source>
        <dbReference type="ARBA" id="ARBA00023136"/>
    </source>
</evidence>
<comment type="function">
    <text evidence="1 11">Assembles around the rod to form the L-ring and probably protects the motor/basal body from shearing forces during rotation.</text>
</comment>
<name>A0ABT0PFK3_9GAMM</name>
<organism evidence="13 14">
    <name type="scientific">Parendozoicomonas callyspongiae</name>
    <dbReference type="NCBI Taxonomy" id="2942213"/>
    <lineage>
        <taxon>Bacteria</taxon>
        <taxon>Pseudomonadati</taxon>
        <taxon>Pseudomonadota</taxon>
        <taxon>Gammaproteobacteria</taxon>
        <taxon>Oceanospirillales</taxon>
        <taxon>Endozoicomonadaceae</taxon>
        <taxon>Parendozoicomonas</taxon>
    </lineage>
</organism>
<keyword evidence="13" id="KW-0282">Flagellum</keyword>
<evidence type="ECO:0000256" key="10">
    <source>
        <dbReference type="ARBA" id="ARBA00023288"/>
    </source>
</evidence>
<evidence type="ECO:0000256" key="8">
    <source>
        <dbReference type="ARBA" id="ARBA00023143"/>
    </source>
</evidence>
<comment type="similarity">
    <text evidence="3 11">Belongs to the FlgH family.</text>
</comment>
<dbReference type="PANTHER" id="PTHR34933:SF1">
    <property type="entry name" value="FLAGELLAR L-RING PROTEIN"/>
    <property type="match status" value="1"/>
</dbReference>
<dbReference type="NCBIfam" id="NF001304">
    <property type="entry name" value="PRK00249.1-4"/>
    <property type="match status" value="1"/>
</dbReference>
<dbReference type="Proteomes" id="UP001203338">
    <property type="component" value="Unassembled WGS sequence"/>
</dbReference>
<proteinExistence type="inferred from homology"/>
<gene>
    <name evidence="11 13" type="primary">flgH</name>
    <name evidence="13" type="ORF">M3P05_09160</name>
</gene>
<evidence type="ECO:0000256" key="4">
    <source>
        <dbReference type="ARBA" id="ARBA00011439"/>
    </source>
</evidence>
<keyword evidence="13" id="KW-0966">Cell projection</keyword>
<evidence type="ECO:0000313" key="14">
    <source>
        <dbReference type="Proteomes" id="UP001203338"/>
    </source>
</evidence>
<keyword evidence="5" id="KW-0732">Signal</keyword>
<keyword evidence="6 11" id="KW-0472">Membrane</keyword>
<dbReference type="HAMAP" id="MF_00415">
    <property type="entry name" value="FlgH"/>
    <property type="match status" value="1"/>
</dbReference>
<reference evidence="13 14" key="1">
    <citation type="submission" date="2022-05" db="EMBL/GenBank/DDBJ databases">
        <authorList>
            <person name="Park J.-S."/>
        </authorList>
    </citation>
    <scope>NUCLEOTIDE SEQUENCE [LARGE SCALE GENOMIC DNA]</scope>
    <source>
        <strain evidence="13 14">2012CJ34-2</strain>
    </source>
</reference>
<evidence type="ECO:0000256" key="3">
    <source>
        <dbReference type="ARBA" id="ARBA00006929"/>
    </source>
</evidence>
<keyword evidence="8 11" id="KW-0975">Bacterial flagellum</keyword>
<evidence type="ECO:0000256" key="12">
    <source>
        <dbReference type="SAM" id="MobiDB-lite"/>
    </source>
</evidence>
<sequence>MSGCSLLPKPDAQPDTKRWAPIQPPLVKTQTTNNGSLYNPTYANNLFEDRMAFRVGDILTVRLDESTSSKKSSGTDFNKNSSVGMKAPTLFGSLKDWATSIGTDRTFEGKANSSQNNQLQGDITVTVAEVYPNGSLRIVGEKWLRLNQGDEYIRLEGILRPEDISPNNVVLSKRLANARIMYSGAGPLNDANDPGWLNRFFNSPIYPM</sequence>
<evidence type="ECO:0000256" key="2">
    <source>
        <dbReference type="ARBA" id="ARBA00004635"/>
    </source>
</evidence>
<keyword evidence="7" id="KW-0564">Palmitate</keyword>
<keyword evidence="9 11" id="KW-0998">Cell outer membrane</keyword>
<evidence type="ECO:0000256" key="9">
    <source>
        <dbReference type="ARBA" id="ARBA00023237"/>
    </source>
</evidence>
<dbReference type="Pfam" id="PF02107">
    <property type="entry name" value="FlgH"/>
    <property type="match status" value="1"/>
</dbReference>
<evidence type="ECO:0000313" key="13">
    <source>
        <dbReference type="EMBL" id="MCL6270100.1"/>
    </source>
</evidence>
<keyword evidence="13" id="KW-0969">Cilium</keyword>
<keyword evidence="10" id="KW-0449">Lipoprotein</keyword>
<feature type="region of interest" description="Disordered" evidence="12">
    <location>
        <begin position="1"/>
        <end position="33"/>
    </location>
</feature>
<comment type="caution">
    <text evidence="13">The sequence shown here is derived from an EMBL/GenBank/DDBJ whole genome shotgun (WGS) entry which is preliminary data.</text>
</comment>
<evidence type="ECO:0000256" key="1">
    <source>
        <dbReference type="ARBA" id="ARBA00002591"/>
    </source>
</evidence>
<dbReference type="EMBL" id="JAMFLX010000010">
    <property type="protein sequence ID" value="MCL6270100.1"/>
    <property type="molecule type" value="Genomic_DNA"/>
</dbReference>